<evidence type="ECO:0000259" key="2">
    <source>
        <dbReference type="PROSITE" id="PS51903"/>
    </source>
</evidence>
<dbReference type="InterPro" id="IPR004176">
    <property type="entry name" value="Clp_R_N"/>
</dbReference>
<name>A0A1J4N788_9ACTN</name>
<dbReference type="AlphaFoldDB" id="A0A1J4N788"/>
<dbReference type="PROSITE" id="PS51903">
    <property type="entry name" value="CLP_R"/>
    <property type="match status" value="1"/>
</dbReference>
<sequence>MFERFTKQAQLVVVEAQGVARELNHTQIDTNHLLIAIMGDPENPAARALLEAGIDRDRLRSEVATANGHLGPDDAEALAALGIDLDAVRDKVEEAFGPGALDKGGPRRRGGHIPFSKEAKKTLELSLREAIRLKDRSIGTEHILLGILRAEGEGHAALRALGVDVAALRRTLEHGEAA</sequence>
<dbReference type="SUPFAM" id="SSF81923">
    <property type="entry name" value="Double Clp-N motif"/>
    <property type="match status" value="2"/>
</dbReference>
<dbReference type="EMBL" id="JZDQ02000012">
    <property type="protein sequence ID" value="OIJ26831.1"/>
    <property type="molecule type" value="Genomic_DNA"/>
</dbReference>
<dbReference type="InterPro" id="IPR044217">
    <property type="entry name" value="CLPT1/2"/>
</dbReference>
<dbReference type="Pfam" id="PF02861">
    <property type="entry name" value="Clp_N"/>
    <property type="match status" value="2"/>
</dbReference>
<comment type="caution">
    <text evidence="3">The sequence shown here is derived from an EMBL/GenBank/DDBJ whole genome shotgun (WGS) entry which is preliminary data.</text>
</comment>
<evidence type="ECO:0000256" key="1">
    <source>
        <dbReference type="PROSITE-ProRule" id="PRU01251"/>
    </source>
</evidence>
<keyword evidence="1" id="KW-0677">Repeat</keyword>
<dbReference type="OrthoDB" id="3628183at2"/>
<dbReference type="Gene3D" id="1.10.1780.10">
    <property type="entry name" value="Clp, N-terminal domain"/>
    <property type="match status" value="2"/>
</dbReference>
<protein>
    <recommendedName>
        <fullName evidence="2">Clp R domain-containing protein</fullName>
    </recommendedName>
</protein>
<dbReference type="STRING" id="1844.UG56_009980"/>
<evidence type="ECO:0000313" key="4">
    <source>
        <dbReference type="Proteomes" id="UP000033772"/>
    </source>
</evidence>
<gene>
    <name evidence="3" type="ORF">UG56_009980</name>
</gene>
<dbReference type="InterPro" id="IPR036628">
    <property type="entry name" value="Clp_N_dom_sf"/>
</dbReference>
<keyword evidence="4" id="KW-1185">Reference proteome</keyword>
<dbReference type="RefSeq" id="WP_045550003.1">
    <property type="nucleotide sequence ID" value="NZ_JZDQ02000012.1"/>
</dbReference>
<organism evidence="3 4">
    <name type="scientific">Nocardioides luteus</name>
    <dbReference type="NCBI Taxonomy" id="1844"/>
    <lineage>
        <taxon>Bacteria</taxon>
        <taxon>Bacillati</taxon>
        <taxon>Actinomycetota</taxon>
        <taxon>Actinomycetes</taxon>
        <taxon>Propionibacteriales</taxon>
        <taxon>Nocardioidaceae</taxon>
        <taxon>Nocardioides</taxon>
    </lineage>
</organism>
<dbReference type="PANTHER" id="PTHR47016:SF5">
    <property type="entry name" value="CLP DOMAIN SUPERFAMILY PROTEIN"/>
    <property type="match status" value="1"/>
</dbReference>
<accession>A0A1J4N788</accession>
<proteinExistence type="predicted"/>
<evidence type="ECO:0000313" key="3">
    <source>
        <dbReference type="EMBL" id="OIJ26831.1"/>
    </source>
</evidence>
<feature type="domain" description="Clp R" evidence="2">
    <location>
        <begin position="2"/>
        <end position="178"/>
    </location>
</feature>
<dbReference type="PANTHER" id="PTHR47016">
    <property type="entry name" value="ATP-DEPENDENT CLP PROTEASE ATP-BINDING SUBUNIT CLPT1, CHLOROPLASTIC"/>
    <property type="match status" value="1"/>
</dbReference>
<reference evidence="3" key="1">
    <citation type="submission" date="2016-10" db="EMBL/GenBank/DDBJ databases">
        <title>Draft Genome Sequence of Nocardioides luteus Strain BAFB, an Alkane-Degrading Bacterium Isolated from JP-7 Polluted Soil.</title>
        <authorList>
            <person name="Brown L."/>
            <person name="Ruiz O.N."/>
            <person name="Gunasekera T."/>
        </authorList>
    </citation>
    <scope>NUCLEOTIDE SEQUENCE [LARGE SCALE GENOMIC DNA]</scope>
    <source>
        <strain evidence="3">BAFB</strain>
    </source>
</reference>
<dbReference type="Proteomes" id="UP000033772">
    <property type="component" value="Unassembled WGS sequence"/>
</dbReference>